<dbReference type="EMBL" id="PQWO01000025">
    <property type="protein sequence ID" value="PZD70908.1"/>
    <property type="molecule type" value="Genomic_DNA"/>
</dbReference>
<gene>
    <name evidence="1" type="ORF">C1752_08683</name>
</gene>
<keyword evidence="2" id="KW-1185">Reference proteome</keyword>
<comment type="caution">
    <text evidence="1">The sequence shown here is derived from an EMBL/GenBank/DDBJ whole genome shotgun (WGS) entry which is preliminary data.</text>
</comment>
<accession>A0A2W1JA70</accession>
<name>A0A2W1JA70_9CYAN</name>
<evidence type="ECO:0000313" key="1">
    <source>
        <dbReference type="EMBL" id="PZD70908.1"/>
    </source>
</evidence>
<evidence type="ECO:0000313" key="2">
    <source>
        <dbReference type="Proteomes" id="UP000248857"/>
    </source>
</evidence>
<dbReference type="AlphaFoldDB" id="A0A2W1JA70"/>
<organism evidence="1 2">
    <name type="scientific">Acaryochloris thomasi RCC1774</name>
    <dbReference type="NCBI Taxonomy" id="1764569"/>
    <lineage>
        <taxon>Bacteria</taxon>
        <taxon>Bacillati</taxon>
        <taxon>Cyanobacteriota</taxon>
        <taxon>Cyanophyceae</taxon>
        <taxon>Acaryochloridales</taxon>
        <taxon>Acaryochloridaceae</taxon>
        <taxon>Acaryochloris</taxon>
        <taxon>Acaryochloris thomasi</taxon>
    </lineage>
</organism>
<reference evidence="1 2" key="1">
    <citation type="journal article" date="2018" name="Sci. Rep.">
        <title>A novel species of the marine cyanobacterium Acaryochloris with a unique pigment content and lifestyle.</title>
        <authorList>
            <person name="Partensky F."/>
            <person name="Six C."/>
            <person name="Ratin M."/>
            <person name="Garczarek L."/>
            <person name="Vaulot D."/>
            <person name="Probert I."/>
            <person name="Calteau A."/>
            <person name="Gourvil P."/>
            <person name="Marie D."/>
            <person name="Grebert T."/>
            <person name="Bouchier C."/>
            <person name="Le Panse S."/>
            <person name="Gachenot M."/>
            <person name="Rodriguez F."/>
            <person name="Garrido J.L."/>
        </authorList>
    </citation>
    <scope>NUCLEOTIDE SEQUENCE [LARGE SCALE GENOMIC DNA]</scope>
    <source>
        <strain evidence="1 2">RCC1774</strain>
    </source>
</reference>
<proteinExistence type="predicted"/>
<dbReference type="Proteomes" id="UP000248857">
    <property type="component" value="Unassembled WGS sequence"/>
</dbReference>
<dbReference type="OrthoDB" id="572252at2"/>
<dbReference type="RefSeq" id="WP_110988557.1">
    <property type="nucleotide sequence ID" value="NZ_CAWNWM010000025.1"/>
</dbReference>
<protein>
    <submittedName>
        <fullName evidence="1">Uncharacterized protein</fullName>
    </submittedName>
</protein>
<sequence length="139" mass="16014">MYEFEELTFTMEYLYFFANASLTLEAIDYLIKRDHLPLDYVTVVHSPEGWLIRMKFDGCIEPKLEADFLAVMNEFGHPYEASMPMVIALEGIDTGQTTEEILHRHLISVIAHGKPDRKNIEVFQQEFVQGASICPKSLK</sequence>